<dbReference type="PATRIC" id="fig|36861.3.peg.2569"/>
<dbReference type="EMBL" id="LDUG01000040">
    <property type="protein sequence ID" value="KVW93719.1"/>
    <property type="molecule type" value="Genomic_DNA"/>
</dbReference>
<evidence type="ECO:0000313" key="2">
    <source>
        <dbReference type="Proteomes" id="UP000064243"/>
    </source>
</evidence>
<dbReference type="Pfam" id="PF10604">
    <property type="entry name" value="Polyketide_cyc2"/>
    <property type="match status" value="1"/>
</dbReference>
<name>A0A119CUG5_THIDE</name>
<organism evidence="1 2">
    <name type="scientific">Thiobacillus denitrificans</name>
    <dbReference type="NCBI Taxonomy" id="36861"/>
    <lineage>
        <taxon>Bacteria</taxon>
        <taxon>Pseudomonadati</taxon>
        <taxon>Pseudomonadota</taxon>
        <taxon>Betaproteobacteria</taxon>
        <taxon>Nitrosomonadales</taxon>
        <taxon>Thiobacillaceae</taxon>
        <taxon>Thiobacillus</taxon>
    </lineage>
</organism>
<keyword evidence="2" id="KW-1185">Reference proteome</keyword>
<comment type="caution">
    <text evidence="1">The sequence shown here is derived from an EMBL/GenBank/DDBJ whole genome shotgun (WGS) entry which is preliminary data.</text>
</comment>
<proteinExistence type="predicted"/>
<dbReference type="Gene3D" id="3.30.530.20">
    <property type="match status" value="1"/>
</dbReference>
<evidence type="ECO:0000313" key="1">
    <source>
        <dbReference type="EMBL" id="KVW93719.1"/>
    </source>
</evidence>
<dbReference type="SUPFAM" id="SSF55961">
    <property type="entry name" value="Bet v1-like"/>
    <property type="match status" value="1"/>
</dbReference>
<sequence>MSPLFRFHREAAAAIAASPQAVFAFLDDHRRLTAHMEKPSLMTAGATMKIETDSQQGQAVGSLIRMNGRILGISLCVEETVSEYRPPFRKTWETRGEPRLLVIGGYRMGFELTPKASKTHLRVWIDYNLPSGIPERWLGRILGDAYANWCVTRMVRDAARAF</sequence>
<dbReference type="InterPro" id="IPR023393">
    <property type="entry name" value="START-like_dom_sf"/>
</dbReference>
<reference evidence="1 2" key="1">
    <citation type="journal article" date="2015" name="Appl. Environ. Microbiol.">
        <title>Aerobic and Anaerobic Thiosulfate Oxidation by a Cold-Adapted, Subglacial Chemoautotroph.</title>
        <authorList>
            <person name="Harrold Z.R."/>
            <person name="Skidmore M.L."/>
            <person name="Hamilton T.L."/>
            <person name="Desch L."/>
            <person name="Amada K."/>
            <person name="van Gelder W."/>
            <person name="Glover K."/>
            <person name="Roden E.E."/>
            <person name="Boyd E.S."/>
        </authorList>
    </citation>
    <scope>NUCLEOTIDE SEQUENCE [LARGE SCALE GENOMIC DNA]</scope>
    <source>
        <strain evidence="1 2">RG</strain>
    </source>
</reference>
<gene>
    <name evidence="1" type="ORF">ABW22_13755</name>
</gene>
<accession>A0A119CUG5</accession>
<dbReference type="InterPro" id="IPR019587">
    <property type="entry name" value="Polyketide_cyclase/dehydratase"/>
</dbReference>
<dbReference type="Proteomes" id="UP000064243">
    <property type="component" value="Unassembled WGS sequence"/>
</dbReference>
<protein>
    <submittedName>
        <fullName evidence="1">Polyketide cyclase</fullName>
    </submittedName>
</protein>
<dbReference type="AlphaFoldDB" id="A0A119CUG5"/>